<comment type="caution">
    <text evidence="1">The sequence shown here is derived from an EMBL/GenBank/DDBJ whole genome shotgun (WGS) entry which is preliminary data.</text>
</comment>
<evidence type="ECO:0008006" key="3">
    <source>
        <dbReference type="Google" id="ProtNLM"/>
    </source>
</evidence>
<sequence>MKSSAAPALQDTPRHALYALFGAWLSMTVVRQFQSPWARKLCQRVDPTGAALPISTFFAPRPGNTDTHLLVRDKLADGTVTEWAEYQLIEKRTLRHMVWHSGRRSEKAMFDVLNQLRQILATEQRIEYLQLTVPYLIVLNFVTHHCPHDPATEKTQFLLVTSTGYDQDDDPRGFLTSAFHDLR</sequence>
<dbReference type="RefSeq" id="WP_165339872.1">
    <property type="nucleotide sequence ID" value="NZ_JAAKZX010000035.1"/>
</dbReference>
<name>A0ABX0DMY5_9ACTN</name>
<evidence type="ECO:0000313" key="2">
    <source>
        <dbReference type="Proteomes" id="UP001518140"/>
    </source>
</evidence>
<gene>
    <name evidence="1" type="ORF">G6048_14075</name>
</gene>
<protein>
    <recommendedName>
        <fullName evidence="3">SMODS-associated and fused to various effectors domain-containing protein</fullName>
    </recommendedName>
</protein>
<dbReference type="Proteomes" id="UP001518140">
    <property type="component" value="Unassembled WGS sequence"/>
</dbReference>
<reference evidence="1 2" key="1">
    <citation type="submission" date="2020-02" db="EMBL/GenBank/DDBJ databases">
        <title>Whole-genome analyses of novel actinobacteria.</title>
        <authorList>
            <person name="Sahin N."/>
            <person name="Tokatli A."/>
        </authorList>
    </citation>
    <scope>NUCLEOTIDE SEQUENCE [LARGE SCALE GENOMIC DNA]</scope>
    <source>
        <strain evidence="1 2">YC419</strain>
    </source>
</reference>
<accession>A0ABX0DMY5</accession>
<organism evidence="1 2">
    <name type="scientific">Streptomyces ureilyticus</name>
    <dbReference type="NCBI Taxonomy" id="1775131"/>
    <lineage>
        <taxon>Bacteria</taxon>
        <taxon>Bacillati</taxon>
        <taxon>Actinomycetota</taxon>
        <taxon>Actinomycetes</taxon>
        <taxon>Kitasatosporales</taxon>
        <taxon>Streptomycetaceae</taxon>
        <taxon>Streptomyces</taxon>
    </lineage>
</organism>
<dbReference type="EMBL" id="JAAKZX010000035">
    <property type="protein sequence ID" value="NGO43242.1"/>
    <property type="molecule type" value="Genomic_DNA"/>
</dbReference>
<evidence type="ECO:0000313" key="1">
    <source>
        <dbReference type="EMBL" id="NGO43242.1"/>
    </source>
</evidence>
<proteinExistence type="predicted"/>
<keyword evidence="2" id="KW-1185">Reference proteome</keyword>